<comment type="caution">
    <text evidence="1">The sequence shown here is derived from an EMBL/GenBank/DDBJ whole genome shotgun (WGS) entry which is preliminary data.</text>
</comment>
<protein>
    <submittedName>
        <fullName evidence="1">Uncharacterized protein</fullName>
    </submittedName>
</protein>
<accession>A0AA39Y0N9</accession>
<gene>
    <name evidence="1" type="ORF">B0T16DRAFT_189398</name>
</gene>
<sequence>MPPQASLLGIPFEVRAAIILELASSPRPYPSKPSDLDTNGRSIQQPGSCHVLFPAGPVPNYFSPTTSCTTKRSMFSNAPIRLWISAIVWQMQGCGDSRRQVLVACGGIGSSCHGGRKWRREDGSRACRWVSERSRKKSQMLDDIDQVTGASILRGFFPLSRSTWPKGAYNMVESFDGVNGIHRCSVLGPASVQGLCWPSSNYDPECKIGI</sequence>
<reference evidence="1" key="1">
    <citation type="submission" date="2023-06" db="EMBL/GenBank/DDBJ databases">
        <title>Genome-scale phylogeny and comparative genomics of the fungal order Sordariales.</title>
        <authorList>
            <consortium name="Lawrence Berkeley National Laboratory"/>
            <person name="Hensen N."/>
            <person name="Bonometti L."/>
            <person name="Westerberg I."/>
            <person name="Brannstrom I.O."/>
            <person name="Guillou S."/>
            <person name="Cros-Aarteil S."/>
            <person name="Calhoun S."/>
            <person name="Haridas S."/>
            <person name="Kuo A."/>
            <person name="Mondo S."/>
            <person name="Pangilinan J."/>
            <person name="Riley R."/>
            <person name="Labutti K."/>
            <person name="Andreopoulos B."/>
            <person name="Lipzen A."/>
            <person name="Chen C."/>
            <person name="Yanf M."/>
            <person name="Daum C."/>
            <person name="Ng V."/>
            <person name="Clum A."/>
            <person name="Steindorff A."/>
            <person name="Ohm R."/>
            <person name="Martin F."/>
            <person name="Silar P."/>
            <person name="Natvig D."/>
            <person name="Lalanne C."/>
            <person name="Gautier V."/>
            <person name="Ament-Velasquez S.L."/>
            <person name="Kruys A."/>
            <person name="Hutchinson M.I."/>
            <person name="Powell A.J."/>
            <person name="Barry K."/>
            <person name="Miller A.N."/>
            <person name="Grigoriev I.V."/>
            <person name="Debuchy R."/>
            <person name="Gladieux P."/>
            <person name="Thoren M.H."/>
            <person name="Johannesson H."/>
        </authorList>
    </citation>
    <scope>NUCLEOTIDE SEQUENCE</scope>
    <source>
        <strain evidence="1">SMH2532-1</strain>
    </source>
</reference>
<keyword evidence="2" id="KW-1185">Reference proteome</keyword>
<dbReference type="AlphaFoldDB" id="A0AA39Y0N9"/>
<name>A0AA39Y0N9_9PEZI</name>
<dbReference type="EMBL" id="JAULSV010000005">
    <property type="protein sequence ID" value="KAK0643832.1"/>
    <property type="molecule type" value="Genomic_DNA"/>
</dbReference>
<evidence type="ECO:0000313" key="1">
    <source>
        <dbReference type="EMBL" id="KAK0643832.1"/>
    </source>
</evidence>
<dbReference type="Proteomes" id="UP001174936">
    <property type="component" value="Unassembled WGS sequence"/>
</dbReference>
<proteinExistence type="predicted"/>
<evidence type="ECO:0000313" key="2">
    <source>
        <dbReference type="Proteomes" id="UP001174936"/>
    </source>
</evidence>
<organism evidence="1 2">
    <name type="scientific">Cercophora newfieldiana</name>
    <dbReference type="NCBI Taxonomy" id="92897"/>
    <lineage>
        <taxon>Eukaryota</taxon>
        <taxon>Fungi</taxon>
        <taxon>Dikarya</taxon>
        <taxon>Ascomycota</taxon>
        <taxon>Pezizomycotina</taxon>
        <taxon>Sordariomycetes</taxon>
        <taxon>Sordariomycetidae</taxon>
        <taxon>Sordariales</taxon>
        <taxon>Lasiosphaeriaceae</taxon>
        <taxon>Cercophora</taxon>
    </lineage>
</organism>